<feature type="active site" description="Proton acceptor" evidence="2">
    <location>
        <position position="128"/>
    </location>
</feature>
<dbReference type="Pfam" id="PF13563">
    <property type="entry name" value="2_5_RNA_ligase2"/>
    <property type="match status" value="1"/>
</dbReference>
<sequence length="194" mass="22990">MKQHYFIAIPLSTKLEQCFDNQMSSWKKWLSFKNWVHPHDLHITLAFLGFATSEQLDCIKEQLHASICNHQPFTLTLSNPGVFGREEFPRIFWMGVEHSDPLINLQKNVSEFLERNDFSLDKRPYCPHITLARKWKNEQAFQLDKLNFSHIKPSLSWEVNDVVLYKTNMDLIPKYEPVYTWRLGELYSSLIDDN</sequence>
<proteinExistence type="inferred from homology"/>
<keyword evidence="4" id="KW-1185">Reference proteome</keyword>
<evidence type="ECO:0000256" key="1">
    <source>
        <dbReference type="ARBA" id="ARBA00022801"/>
    </source>
</evidence>
<dbReference type="SUPFAM" id="SSF55144">
    <property type="entry name" value="LigT-like"/>
    <property type="match status" value="1"/>
</dbReference>
<dbReference type="PANTHER" id="PTHR35561">
    <property type="entry name" value="RNA 2',3'-CYCLIC PHOSPHODIESTERASE"/>
    <property type="match status" value="1"/>
</dbReference>
<feature type="short sequence motif" description="HXTX 1" evidence="2">
    <location>
        <begin position="42"/>
        <end position="45"/>
    </location>
</feature>
<evidence type="ECO:0000313" key="3">
    <source>
        <dbReference type="EMBL" id="OEH91768.1"/>
    </source>
</evidence>
<keyword evidence="1 2" id="KW-0378">Hydrolase</keyword>
<comment type="similarity">
    <text evidence="2">Belongs to the 2H phosphoesterase superfamily. ThpR family.</text>
</comment>
<dbReference type="PANTHER" id="PTHR35561:SF1">
    <property type="entry name" value="RNA 2',3'-CYCLIC PHOSPHODIESTERASE"/>
    <property type="match status" value="1"/>
</dbReference>
<reference evidence="3 4" key="1">
    <citation type="submission" date="2016-08" db="EMBL/GenBank/DDBJ databases">
        <title>Genome of Bacillus solimangrovi GH2-4.</title>
        <authorList>
            <person name="Lim S."/>
            <person name="Kim B.-C."/>
        </authorList>
    </citation>
    <scope>NUCLEOTIDE SEQUENCE [LARGE SCALE GENOMIC DNA]</scope>
    <source>
        <strain evidence="3 4">GH2-4</strain>
    </source>
</reference>
<gene>
    <name evidence="3" type="ORF">BFG57_03235</name>
</gene>
<keyword evidence="3" id="KW-0436">Ligase</keyword>
<evidence type="ECO:0000313" key="4">
    <source>
        <dbReference type="Proteomes" id="UP000095209"/>
    </source>
</evidence>
<comment type="caution">
    <text evidence="3">The sequence shown here is derived from an EMBL/GenBank/DDBJ whole genome shotgun (WGS) entry which is preliminary data.</text>
</comment>
<dbReference type="Proteomes" id="UP000095209">
    <property type="component" value="Unassembled WGS sequence"/>
</dbReference>
<protein>
    <recommendedName>
        <fullName evidence="2">RNA 2',3'-cyclic phosphodiesterase</fullName>
        <shortName evidence="2">RNA 2',3'-CPDase</shortName>
        <ecNumber evidence="2">3.1.4.58</ecNumber>
    </recommendedName>
</protein>
<dbReference type="STRING" id="1305675.BFG57_03235"/>
<evidence type="ECO:0000256" key="2">
    <source>
        <dbReference type="HAMAP-Rule" id="MF_01940"/>
    </source>
</evidence>
<feature type="active site" description="Proton donor" evidence="2">
    <location>
        <position position="42"/>
    </location>
</feature>
<name>A0A1E5LCE1_9BACI</name>
<dbReference type="Gene3D" id="3.90.1140.10">
    <property type="entry name" value="Cyclic phosphodiesterase"/>
    <property type="match status" value="1"/>
</dbReference>
<dbReference type="InterPro" id="IPR009097">
    <property type="entry name" value="Cyclic_Pdiesterase"/>
</dbReference>
<comment type="catalytic activity">
    <reaction evidence="2">
        <text>a 3'-end 2',3'-cyclophospho-ribonucleotide-RNA + H2O = a 3'-end 2'-phospho-ribonucleotide-RNA + H(+)</text>
        <dbReference type="Rhea" id="RHEA:11828"/>
        <dbReference type="Rhea" id="RHEA-COMP:10464"/>
        <dbReference type="Rhea" id="RHEA-COMP:17353"/>
        <dbReference type="ChEBI" id="CHEBI:15377"/>
        <dbReference type="ChEBI" id="CHEBI:15378"/>
        <dbReference type="ChEBI" id="CHEBI:83064"/>
        <dbReference type="ChEBI" id="CHEBI:173113"/>
        <dbReference type="EC" id="3.1.4.58"/>
    </reaction>
</comment>
<dbReference type="GO" id="GO:0008664">
    <property type="term" value="F:RNA 2',3'-cyclic 3'-phosphodiesterase activity"/>
    <property type="evidence" value="ECO:0007669"/>
    <property type="project" value="UniProtKB-EC"/>
</dbReference>
<dbReference type="GO" id="GO:0016874">
    <property type="term" value="F:ligase activity"/>
    <property type="evidence" value="ECO:0007669"/>
    <property type="project" value="UniProtKB-KW"/>
</dbReference>
<feature type="short sequence motif" description="HXTX 2" evidence="2">
    <location>
        <begin position="128"/>
        <end position="131"/>
    </location>
</feature>
<organism evidence="3 4">
    <name type="scientific">Bacillus solimangrovi</name>
    <dbReference type="NCBI Taxonomy" id="1305675"/>
    <lineage>
        <taxon>Bacteria</taxon>
        <taxon>Bacillati</taxon>
        <taxon>Bacillota</taxon>
        <taxon>Bacilli</taxon>
        <taxon>Bacillales</taxon>
        <taxon>Bacillaceae</taxon>
        <taxon>Bacillus</taxon>
    </lineage>
</organism>
<dbReference type="HAMAP" id="MF_01940">
    <property type="entry name" value="RNA_CPDase"/>
    <property type="match status" value="1"/>
</dbReference>
<dbReference type="EC" id="3.1.4.58" evidence="2"/>
<accession>A0A1E5LCE1</accession>
<dbReference type="InterPro" id="IPR004175">
    <property type="entry name" value="RNA_CPDase"/>
</dbReference>
<comment type="function">
    <text evidence="2">Hydrolyzes RNA 2',3'-cyclic phosphodiester to an RNA 2'-phosphomonoester.</text>
</comment>
<dbReference type="EMBL" id="MJEH01000044">
    <property type="protein sequence ID" value="OEH91768.1"/>
    <property type="molecule type" value="Genomic_DNA"/>
</dbReference>
<dbReference type="AlphaFoldDB" id="A0A1E5LCE1"/>
<dbReference type="NCBIfam" id="TIGR02258">
    <property type="entry name" value="2_5_ligase"/>
    <property type="match status" value="1"/>
</dbReference>
<dbReference type="GO" id="GO:0004113">
    <property type="term" value="F:2',3'-cyclic-nucleotide 3'-phosphodiesterase activity"/>
    <property type="evidence" value="ECO:0007669"/>
    <property type="project" value="InterPro"/>
</dbReference>